<name>A0A1M7UUT3_9BRAD</name>
<evidence type="ECO:0000259" key="3">
    <source>
        <dbReference type="SMART" id="SM01008"/>
    </source>
</evidence>
<dbReference type="InterPro" id="IPR036856">
    <property type="entry name" value="Ald_Oxase/Xan_DH_a/b_sf"/>
</dbReference>
<organism evidence="4 5">
    <name type="scientific">Bradyrhizobium erythrophlei</name>
    <dbReference type="NCBI Taxonomy" id="1437360"/>
    <lineage>
        <taxon>Bacteria</taxon>
        <taxon>Pseudomonadati</taxon>
        <taxon>Pseudomonadota</taxon>
        <taxon>Alphaproteobacteria</taxon>
        <taxon>Hyphomicrobiales</taxon>
        <taxon>Nitrobacteraceae</taxon>
        <taxon>Bradyrhizobium</taxon>
    </lineage>
</organism>
<proteinExistence type="predicted"/>
<dbReference type="SUPFAM" id="SSF54665">
    <property type="entry name" value="CO dehydrogenase molybdoprotein N-domain-like"/>
    <property type="match status" value="1"/>
</dbReference>
<dbReference type="OrthoDB" id="8428274at2"/>
<dbReference type="RefSeq" id="WP_072824711.1">
    <property type="nucleotide sequence ID" value="NZ_LT670849.1"/>
</dbReference>
<dbReference type="Pfam" id="PF02738">
    <property type="entry name" value="MoCoBD_1"/>
    <property type="match status" value="1"/>
</dbReference>
<dbReference type="Gene3D" id="3.90.1170.50">
    <property type="entry name" value="Aldehyde oxidase/xanthine dehydrogenase, a/b hammerhead"/>
    <property type="match status" value="1"/>
</dbReference>
<evidence type="ECO:0000256" key="2">
    <source>
        <dbReference type="ARBA" id="ARBA00023002"/>
    </source>
</evidence>
<sequence>MNWIGRSLPRLEDPTLLKGYGSYVSDRIGAAAAVRFVRSPVARGTIVDIEMPPDAIVFTGRDLADLKPIRPILHRPDYIPIGQPVLAIDRVVFTGQPIAVVVADSQALAEDLAEQVFVDIATTDPVLDLDLALETGADPVHPEALENVLVEGRMKTPGIDKAFEEAAEIVTLDLRSHRQSAAPIEARAGLAEYQAGSGRVTLTASVQMPHMLRTGIADTLGIAESDLRVIAPDVGGGFGQKMSLFPEYVVLVWLARKLKRNVAWTEDRRENFLASAHSRDQAFTVRAAFSREGRLLGLDADLRSNVGAFSCYPVTCGVEPLMAFAELPGPYNFSEYAARSRGVTTNTCMMAPYRGVARPMLTFTMERLMEVAAKRLGMDSIEIRRRNLIDSFPHRSPTGLVYDEGSYKQAMEVAVQKMDVPAFRIKQAEMRAKGRYIGLGISVFSERTGYGTPAYAARGMDIVPGYEIVDCSMDPSGNVDLRIGSSPHGQGLKTSLAQLVSDELGIDVQKIRVISGDTDTTPYGWGTFASRSMVIAGGASKLAAAKVAGKLKVMAAQLLDATPEAVSLKDGWARVVNTNKAIEIGELARAAYHQSHRFPGQSAGLHENAFYDPPGTFSNACHSAVVEVDIETGGVRIERFLVVEDAGVLINPMIVDGQIAGGVAQGIANALLEEMIYDETGNLLTTSFADYLLPTIAEMPEIEILHLETVSPESVTHAKGVGEGGAIGAPAAIVNAIVDALSPFGIEISEIPATPQRIREHLRKAGARLNA</sequence>
<dbReference type="SMART" id="SM01008">
    <property type="entry name" value="Ald_Xan_dh_C"/>
    <property type="match status" value="1"/>
</dbReference>
<accession>A0A1M7UUT3</accession>
<dbReference type="AlphaFoldDB" id="A0A1M7UUT3"/>
<reference evidence="5" key="1">
    <citation type="submission" date="2016-11" db="EMBL/GenBank/DDBJ databases">
        <authorList>
            <person name="Varghese N."/>
            <person name="Submissions S."/>
        </authorList>
    </citation>
    <scope>NUCLEOTIDE SEQUENCE [LARGE SCALE GENOMIC DNA]</scope>
    <source>
        <strain evidence="5">GAS401</strain>
    </source>
</reference>
<gene>
    <name evidence="4" type="ORF">SAMN05444170_6788</name>
</gene>
<dbReference type="InterPro" id="IPR000674">
    <property type="entry name" value="Ald_Oxase/Xan_DH_a/b"/>
</dbReference>
<keyword evidence="5" id="KW-1185">Reference proteome</keyword>
<dbReference type="InterPro" id="IPR037165">
    <property type="entry name" value="AldOxase/xan_DH_Mopterin-bd_sf"/>
</dbReference>
<dbReference type="GO" id="GO:0005506">
    <property type="term" value="F:iron ion binding"/>
    <property type="evidence" value="ECO:0007669"/>
    <property type="project" value="InterPro"/>
</dbReference>
<feature type="domain" description="Aldehyde oxidase/xanthine dehydrogenase a/b hammerhead" evidence="3">
    <location>
        <begin position="18"/>
        <end position="124"/>
    </location>
</feature>
<evidence type="ECO:0000313" key="4">
    <source>
        <dbReference type="EMBL" id="SHN86714.1"/>
    </source>
</evidence>
<dbReference type="PANTHER" id="PTHR11908">
    <property type="entry name" value="XANTHINE DEHYDROGENASE"/>
    <property type="match status" value="1"/>
</dbReference>
<evidence type="ECO:0000313" key="5">
    <source>
        <dbReference type="Proteomes" id="UP000184096"/>
    </source>
</evidence>
<dbReference type="EMBL" id="LT670849">
    <property type="protein sequence ID" value="SHN86714.1"/>
    <property type="molecule type" value="Genomic_DNA"/>
</dbReference>
<dbReference type="Pfam" id="PF20256">
    <property type="entry name" value="MoCoBD_2"/>
    <property type="match status" value="1"/>
</dbReference>
<dbReference type="Gene3D" id="3.30.365.10">
    <property type="entry name" value="Aldehyde oxidase/xanthine dehydrogenase, molybdopterin binding domain"/>
    <property type="match status" value="4"/>
</dbReference>
<dbReference type="InterPro" id="IPR008274">
    <property type="entry name" value="AldOxase/xan_DH_MoCoBD1"/>
</dbReference>
<dbReference type="SUPFAM" id="SSF56003">
    <property type="entry name" value="Molybdenum cofactor-binding domain"/>
    <property type="match status" value="1"/>
</dbReference>
<dbReference type="InterPro" id="IPR046867">
    <property type="entry name" value="AldOxase/xan_DH_MoCoBD2"/>
</dbReference>
<dbReference type="PANTHER" id="PTHR11908:SF132">
    <property type="entry name" value="ALDEHYDE OXIDASE 1-RELATED"/>
    <property type="match status" value="1"/>
</dbReference>
<evidence type="ECO:0000256" key="1">
    <source>
        <dbReference type="ARBA" id="ARBA00022505"/>
    </source>
</evidence>
<dbReference type="Proteomes" id="UP000184096">
    <property type="component" value="Chromosome I"/>
</dbReference>
<keyword evidence="1" id="KW-0500">Molybdenum</keyword>
<keyword evidence="2" id="KW-0560">Oxidoreductase</keyword>
<dbReference type="InterPro" id="IPR016208">
    <property type="entry name" value="Ald_Oxase/xanthine_DH-like"/>
</dbReference>
<dbReference type="Pfam" id="PF01315">
    <property type="entry name" value="Ald_Xan_dh_C"/>
    <property type="match status" value="1"/>
</dbReference>
<protein>
    <submittedName>
        <fullName evidence="4">Carbon-monoxide dehydrogenase large subunit</fullName>
    </submittedName>
</protein>
<dbReference type="GO" id="GO:0016491">
    <property type="term" value="F:oxidoreductase activity"/>
    <property type="evidence" value="ECO:0007669"/>
    <property type="project" value="UniProtKB-KW"/>
</dbReference>